<proteinExistence type="predicted"/>
<dbReference type="EMBL" id="JAHZIK010002288">
    <property type="protein sequence ID" value="MBW7460535.1"/>
    <property type="molecule type" value="Genomic_DNA"/>
</dbReference>
<keyword evidence="2" id="KW-1185">Reference proteome</keyword>
<dbReference type="NCBIfam" id="NF038073">
    <property type="entry name" value="rSAM_STM4011"/>
    <property type="match status" value="1"/>
</dbReference>
<comment type="caution">
    <text evidence="1">The sequence shown here is derived from an EMBL/GenBank/DDBJ whole genome shotgun (WGS) entry which is preliminary data.</text>
</comment>
<dbReference type="SUPFAM" id="SSF102114">
    <property type="entry name" value="Radical SAM enzymes"/>
    <property type="match status" value="1"/>
</dbReference>
<dbReference type="InterPro" id="IPR058240">
    <property type="entry name" value="rSAM_sf"/>
</dbReference>
<dbReference type="CDD" id="cd01335">
    <property type="entry name" value="Radical_SAM"/>
    <property type="match status" value="1"/>
</dbReference>
<evidence type="ECO:0000313" key="1">
    <source>
        <dbReference type="EMBL" id="MBW7460535.1"/>
    </source>
</evidence>
<dbReference type="Proteomes" id="UP001519887">
    <property type="component" value="Unassembled WGS sequence"/>
</dbReference>
<name>A0ABS7CIK2_9BACL</name>
<organism evidence="1 2">
    <name type="scientific">Paenibacillus sepulcri</name>
    <dbReference type="NCBI Taxonomy" id="359917"/>
    <lineage>
        <taxon>Bacteria</taxon>
        <taxon>Bacillati</taxon>
        <taxon>Bacillota</taxon>
        <taxon>Bacilli</taxon>
        <taxon>Bacillales</taxon>
        <taxon>Paenibacillaceae</taxon>
        <taxon>Paenibacillus</taxon>
    </lineage>
</organism>
<dbReference type="InterPro" id="IPR013785">
    <property type="entry name" value="Aldolase_TIM"/>
</dbReference>
<sequence length="144" mass="16573">MKATLYFRGSLTSCNYDCPYCPFSKNKDNALTLAKDRRQVEEFVEWAGNQRGNGHRLSVFFNPYGEALTHSWYHRAMIELSYMEHVDKVAIQTNLSAKLDWTESLNPQKAAFWATYHPGQTAQIRFVQQSGQLRKRGIPHSIGT</sequence>
<dbReference type="Gene3D" id="3.20.20.70">
    <property type="entry name" value="Aldolase class I"/>
    <property type="match status" value="1"/>
</dbReference>
<gene>
    <name evidence="1" type="ORF">K0U00_41375</name>
</gene>
<dbReference type="InterPro" id="IPR047771">
    <property type="entry name" value="Radical_SAM_STM4011-like"/>
</dbReference>
<evidence type="ECO:0000313" key="2">
    <source>
        <dbReference type="Proteomes" id="UP001519887"/>
    </source>
</evidence>
<accession>A0ABS7CIK2</accession>
<protein>
    <submittedName>
        <fullName evidence="1">STM4011 family radical SAM protein</fullName>
    </submittedName>
</protein>
<feature type="non-terminal residue" evidence="1">
    <location>
        <position position="144"/>
    </location>
</feature>
<reference evidence="1 2" key="1">
    <citation type="submission" date="2021-07" db="EMBL/GenBank/DDBJ databases">
        <title>Paenibacillus radiodurans sp. nov., isolated from the southeastern edge of Tengger Desert.</title>
        <authorList>
            <person name="Zhang G."/>
        </authorList>
    </citation>
    <scope>NUCLEOTIDE SEQUENCE [LARGE SCALE GENOMIC DNA]</scope>
    <source>
        <strain evidence="1 2">CCM 7311</strain>
    </source>
</reference>